<keyword evidence="2" id="KW-0238">DNA-binding</keyword>
<sequence>MRDGGGSVRARTGIGAERIAAGEDSGSGRGSGSGGRSVLAGAFALLAAVERTGGAGLTRLACESGLPKATAHRLLEQLLGLGAVERDADGYRIGSRMFQLGNAWQPHPGLRAAAAGPARRLAAVTGAAVGVAVLRHDRTLVLDWAPGDAVALPALCDRSAWPWYTAAGKVLAAAPEYRFPPTVTPASWPREGRAIRERGVAVDRGVLTPGVCCVAAPLYDMSGAPVAALFAATGPARRPERLADVVRRTGTAISAGLGGGRSRRIT</sequence>
<dbReference type="Gene3D" id="3.30.450.40">
    <property type="match status" value="1"/>
</dbReference>
<dbReference type="SMART" id="SM00346">
    <property type="entry name" value="HTH_ICLR"/>
    <property type="match status" value="1"/>
</dbReference>
<dbReference type="Pfam" id="PF01614">
    <property type="entry name" value="IclR_C"/>
    <property type="match status" value="1"/>
</dbReference>
<proteinExistence type="predicted"/>
<reference evidence="8" key="1">
    <citation type="submission" date="2023-07" db="EMBL/GenBank/DDBJ databases">
        <title>Whole genome shotgun sequence of Streptomyces cacaoi subsp. asoensis NBRC 13813.</title>
        <authorList>
            <person name="Komaki H."/>
            <person name="Tamura T."/>
        </authorList>
    </citation>
    <scope>NUCLEOTIDE SEQUENCE [LARGE SCALE GENOMIC DNA]</scope>
    <source>
        <strain evidence="8">NBRC 13813</strain>
    </source>
</reference>
<evidence type="ECO:0000313" key="7">
    <source>
        <dbReference type="EMBL" id="GHI60472.1"/>
    </source>
</evidence>
<keyword evidence="8" id="KW-1185">Reference proteome</keyword>
<dbReference type="PANTHER" id="PTHR30136">
    <property type="entry name" value="HELIX-TURN-HELIX TRANSCRIPTIONAL REGULATOR, ICLR FAMILY"/>
    <property type="match status" value="1"/>
</dbReference>
<dbReference type="SUPFAM" id="SSF46785">
    <property type="entry name" value="Winged helix' DNA-binding domain"/>
    <property type="match status" value="1"/>
</dbReference>
<dbReference type="InterPro" id="IPR036390">
    <property type="entry name" value="WH_DNA-bd_sf"/>
</dbReference>
<feature type="region of interest" description="Disordered" evidence="4">
    <location>
        <begin position="1"/>
        <end position="33"/>
    </location>
</feature>
<gene>
    <name evidence="7" type="ORF">Saso_21220</name>
</gene>
<dbReference type="InterPro" id="IPR050707">
    <property type="entry name" value="HTH_MetabolicPath_Reg"/>
</dbReference>
<protein>
    <submittedName>
        <fullName evidence="7">IclR family transcriptional regulator</fullName>
    </submittedName>
</protein>
<dbReference type="EMBL" id="BNEB01000002">
    <property type="protein sequence ID" value="GHI60472.1"/>
    <property type="molecule type" value="Genomic_DNA"/>
</dbReference>
<keyword evidence="1" id="KW-0805">Transcription regulation</keyword>
<evidence type="ECO:0000256" key="2">
    <source>
        <dbReference type="ARBA" id="ARBA00023125"/>
    </source>
</evidence>
<feature type="domain" description="IclR-ED" evidence="6">
    <location>
        <begin position="96"/>
        <end position="259"/>
    </location>
</feature>
<evidence type="ECO:0000259" key="6">
    <source>
        <dbReference type="PROSITE" id="PS51078"/>
    </source>
</evidence>
<evidence type="ECO:0000256" key="3">
    <source>
        <dbReference type="ARBA" id="ARBA00023163"/>
    </source>
</evidence>
<organism evidence="7 8">
    <name type="scientific">Streptomyces asoensis</name>
    <dbReference type="NCBI Taxonomy" id="249586"/>
    <lineage>
        <taxon>Bacteria</taxon>
        <taxon>Bacillati</taxon>
        <taxon>Actinomycetota</taxon>
        <taxon>Actinomycetes</taxon>
        <taxon>Kitasatosporales</taxon>
        <taxon>Streptomycetaceae</taxon>
        <taxon>Streptomyces</taxon>
    </lineage>
</organism>
<comment type="caution">
    <text evidence="7">The sequence shown here is derived from an EMBL/GenBank/DDBJ whole genome shotgun (WGS) entry which is preliminary data.</text>
</comment>
<keyword evidence="3" id="KW-0804">Transcription</keyword>
<evidence type="ECO:0000256" key="1">
    <source>
        <dbReference type="ARBA" id="ARBA00023015"/>
    </source>
</evidence>
<dbReference type="PROSITE" id="PS51077">
    <property type="entry name" value="HTH_ICLR"/>
    <property type="match status" value="1"/>
</dbReference>
<feature type="domain" description="HTH iclR-type" evidence="5">
    <location>
        <begin position="36"/>
        <end position="95"/>
    </location>
</feature>
<evidence type="ECO:0000313" key="8">
    <source>
        <dbReference type="Proteomes" id="UP000649259"/>
    </source>
</evidence>
<dbReference type="PROSITE" id="PS51078">
    <property type="entry name" value="ICLR_ED"/>
    <property type="match status" value="1"/>
</dbReference>
<evidence type="ECO:0000256" key="4">
    <source>
        <dbReference type="SAM" id="MobiDB-lite"/>
    </source>
</evidence>
<dbReference type="Pfam" id="PF09339">
    <property type="entry name" value="HTH_IclR"/>
    <property type="match status" value="1"/>
</dbReference>
<dbReference type="InterPro" id="IPR029016">
    <property type="entry name" value="GAF-like_dom_sf"/>
</dbReference>
<dbReference type="Gene3D" id="1.10.10.10">
    <property type="entry name" value="Winged helix-like DNA-binding domain superfamily/Winged helix DNA-binding domain"/>
    <property type="match status" value="1"/>
</dbReference>
<evidence type="ECO:0000259" key="5">
    <source>
        <dbReference type="PROSITE" id="PS51077"/>
    </source>
</evidence>
<dbReference type="InterPro" id="IPR005471">
    <property type="entry name" value="Tscrpt_reg_IclR_N"/>
</dbReference>
<dbReference type="SUPFAM" id="SSF55781">
    <property type="entry name" value="GAF domain-like"/>
    <property type="match status" value="1"/>
</dbReference>
<dbReference type="InterPro" id="IPR014757">
    <property type="entry name" value="Tscrpt_reg_IclR_C"/>
</dbReference>
<dbReference type="InterPro" id="IPR036388">
    <property type="entry name" value="WH-like_DNA-bd_sf"/>
</dbReference>
<dbReference type="PANTHER" id="PTHR30136:SF24">
    <property type="entry name" value="HTH-TYPE TRANSCRIPTIONAL REPRESSOR ALLR"/>
    <property type="match status" value="1"/>
</dbReference>
<accession>A0ABQ3RXB5</accession>
<dbReference type="Proteomes" id="UP000649259">
    <property type="component" value="Unassembled WGS sequence"/>
</dbReference>
<name>A0ABQ3RXB5_9ACTN</name>